<accession>A0ABU1GKZ2</accession>
<comment type="caution">
    <text evidence="4">The sequence shown here is derived from an EMBL/GenBank/DDBJ whole genome shotgun (WGS) entry which is preliminary data.</text>
</comment>
<evidence type="ECO:0000256" key="1">
    <source>
        <dbReference type="SAM" id="MobiDB-lite"/>
    </source>
</evidence>
<feature type="compositionally biased region" description="Polar residues" evidence="1">
    <location>
        <begin position="168"/>
        <end position="186"/>
    </location>
</feature>
<name>A0ABU1GKZ2_9GAMM</name>
<dbReference type="InterPro" id="IPR041498">
    <property type="entry name" value="Big_6"/>
</dbReference>
<keyword evidence="5" id="KW-1185">Reference proteome</keyword>
<organism evidence="4 5">
    <name type="scientific">Halomonas mongoliensis</name>
    <dbReference type="NCBI Taxonomy" id="321265"/>
    <lineage>
        <taxon>Bacteria</taxon>
        <taxon>Pseudomonadati</taxon>
        <taxon>Pseudomonadota</taxon>
        <taxon>Gammaproteobacteria</taxon>
        <taxon>Oceanospirillales</taxon>
        <taxon>Halomonadaceae</taxon>
        <taxon>Halomonas</taxon>
    </lineage>
</organism>
<evidence type="ECO:0000313" key="5">
    <source>
        <dbReference type="Proteomes" id="UP001252270"/>
    </source>
</evidence>
<dbReference type="RefSeq" id="WP_309636261.1">
    <property type="nucleotide sequence ID" value="NZ_JARWAL010000004.1"/>
</dbReference>
<reference evidence="4 5" key="1">
    <citation type="submission" date="2023-04" db="EMBL/GenBank/DDBJ databases">
        <title>A long-awaited taxogenomic arrangement of the family Halomonadaceae.</title>
        <authorList>
            <person name="De La Haba R."/>
            <person name="Chuvochina M."/>
            <person name="Wittouck S."/>
            <person name="Arahal D.R."/>
            <person name="Sanchez-Porro C."/>
            <person name="Hugenholtz P."/>
            <person name="Ventosa A."/>
        </authorList>
    </citation>
    <scope>NUCLEOTIDE SEQUENCE [LARGE SCALE GENOMIC DNA]</scope>
    <source>
        <strain evidence="4 5">DSM 17332</strain>
    </source>
</reference>
<dbReference type="InterPro" id="IPR048051">
    <property type="entry name" value="BapA-like_prefix-like"/>
</dbReference>
<dbReference type="InterPro" id="IPR013783">
    <property type="entry name" value="Ig-like_fold"/>
</dbReference>
<evidence type="ECO:0000313" key="4">
    <source>
        <dbReference type="EMBL" id="MDR5892480.1"/>
    </source>
</evidence>
<dbReference type="EMBL" id="JARWAL010000004">
    <property type="protein sequence ID" value="MDR5892480.1"/>
    <property type="molecule type" value="Genomic_DNA"/>
</dbReference>
<dbReference type="NCBIfam" id="NF033677">
    <property type="entry name" value="biofilm_BapA_N"/>
    <property type="match status" value="1"/>
</dbReference>
<dbReference type="Gene3D" id="2.60.40.10">
    <property type="entry name" value="Immunoglobulins"/>
    <property type="match status" value="1"/>
</dbReference>
<feature type="domain" description="Biofilm-associated protein BapA-like prefix-like" evidence="3">
    <location>
        <begin position="7"/>
        <end position="112"/>
    </location>
</feature>
<dbReference type="Pfam" id="PF17936">
    <property type="entry name" value="Big_6"/>
    <property type="match status" value="1"/>
</dbReference>
<evidence type="ECO:0000259" key="3">
    <source>
        <dbReference type="Pfam" id="PF22783"/>
    </source>
</evidence>
<protein>
    <submittedName>
        <fullName evidence="4">Ig-like domain-containing protein</fullName>
    </submittedName>
</protein>
<proteinExistence type="predicted"/>
<feature type="region of interest" description="Disordered" evidence="1">
    <location>
        <begin position="134"/>
        <end position="212"/>
    </location>
</feature>
<evidence type="ECO:0000259" key="2">
    <source>
        <dbReference type="Pfam" id="PF17936"/>
    </source>
</evidence>
<feature type="non-terminal residue" evidence="4">
    <location>
        <position position="286"/>
    </location>
</feature>
<feature type="domain" description="Bacterial Ig" evidence="2">
    <location>
        <begin position="180"/>
        <end position="248"/>
    </location>
</feature>
<gene>
    <name evidence="4" type="ORF">QC820_06595</name>
</gene>
<dbReference type="Proteomes" id="UP001252270">
    <property type="component" value="Unassembled WGS sequence"/>
</dbReference>
<sequence length="286" mass="29413">MRNLATVLVTDKESGQSAEVQLDELTNLTNSVVMLSVGPDEIASIEAQSGDLLITLNSGEAIIIAGFFDTPEGERNELVLEDANGILWWGQYDSPWSEFSFAEINLLDEAAKDQEIGWWLIAAGLGGAAAIAAAAGGGSSGGSSPSTPEDSEPDPAPAPVGPDAPIVNSVTNNFDDQGTPTGTTVSGEADPGNSVEIRDGDGNVVGSGEADDDGNFEIITDEPLADGEEYDVVAIDEDGNVSDPTPITGDLTPPNVTVEDLVTNEVAPELSGTIDDPDATVQVTIG</sequence>
<dbReference type="Pfam" id="PF22783">
    <property type="entry name" value="BapA_N"/>
    <property type="match status" value="1"/>
</dbReference>